<organism evidence="3 4">
    <name type="scientific">Mobilicoccus pelagius NBRC 104925</name>
    <dbReference type="NCBI Taxonomy" id="1089455"/>
    <lineage>
        <taxon>Bacteria</taxon>
        <taxon>Bacillati</taxon>
        <taxon>Actinomycetota</taxon>
        <taxon>Actinomycetes</taxon>
        <taxon>Micrococcales</taxon>
        <taxon>Dermatophilaceae</taxon>
        <taxon>Mobilicoccus</taxon>
    </lineage>
</organism>
<dbReference type="InterPro" id="IPR005130">
    <property type="entry name" value="Ser_deHydtase-like_asu"/>
</dbReference>
<reference evidence="3 4" key="1">
    <citation type="submission" date="2012-02" db="EMBL/GenBank/DDBJ databases">
        <title>Whole genome shotgun sequence of Mobilicoccus pelagius NBRC 104925.</title>
        <authorList>
            <person name="Yoshida Y."/>
            <person name="Hosoyama A."/>
            <person name="Tsuchikane K."/>
            <person name="Katsumata H."/>
            <person name="Yamazaki S."/>
            <person name="Fujita N."/>
        </authorList>
    </citation>
    <scope>NUCLEOTIDE SEQUENCE [LARGE SCALE GENOMIC DNA]</scope>
    <source>
        <strain evidence="3 4">NBRC 104925</strain>
    </source>
</reference>
<dbReference type="GO" id="GO:0019450">
    <property type="term" value="P:L-cysteine catabolic process to pyruvate"/>
    <property type="evidence" value="ECO:0007669"/>
    <property type="project" value="TreeGrafter"/>
</dbReference>
<evidence type="ECO:0000313" key="4">
    <source>
        <dbReference type="Proteomes" id="UP000004367"/>
    </source>
</evidence>
<dbReference type="GO" id="GO:0080146">
    <property type="term" value="F:L-cysteine desulfhydrase activity"/>
    <property type="evidence" value="ECO:0007669"/>
    <property type="project" value="TreeGrafter"/>
</dbReference>
<dbReference type="PANTHER" id="PTHR30501:SF2">
    <property type="entry name" value="UPF0597 PROTEIN YHAM"/>
    <property type="match status" value="1"/>
</dbReference>
<keyword evidence="4" id="KW-1185">Reference proteome</keyword>
<evidence type="ECO:0000256" key="1">
    <source>
        <dbReference type="HAMAP-Rule" id="MF_01845"/>
    </source>
</evidence>
<dbReference type="STRING" id="1089455.MOPEL_007_00940"/>
<dbReference type="eggNOG" id="COG3681">
    <property type="taxonomic scope" value="Bacteria"/>
</dbReference>
<dbReference type="HAMAP" id="MF_01845">
    <property type="entry name" value="UPF0597"/>
    <property type="match status" value="1"/>
</dbReference>
<dbReference type="Pfam" id="PF03313">
    <property type="entry name" value="SDH_alpha"/>
    <property type="match status" value="1"/>
</dbReference>
<dbReference type="Proteomes" id="UP000004367">
    <property type="component" value="Unassembled WGS sequence"/>
</dbReference>
<protein>
    <recommendedName>
        <fullName evidence="1">UPF0597 protein MOPEL_007_00940</fullName>
    </recommendedName>
</protein>
<comment type="similarity">
    <text evidence="1">Belongs to the UPF0597 family.</text>
</comment>
<dbReference type="PIRSF" id="PIRSF006054">
    <property type="entry name" value="UCP006054"/>
    <property type="match status" value="1"/>
</dbReference>
<gene>
    <name evidence="3" type="ORF">MOPEL_007_00940</name>
</gene>
<feature type="domain" description="Serine dehydratase-like alpha subunit" evidence="2">
    <location>
        <begin position="208"/>
        <end position="423"/>
    </location>
</feature>
<dbReference type="AlphaFoldDB" id="H5UNH0"/>
<dbReference type="RefSeq" id="WP_009481176.1">
    <property type="nucleotide sequence ID" value="NZ_BAFE01000007.1"/>
</dbReference>
<comment type="caution">
    <text evidence="3">The sequence shown here is derived from an EMBL/GenBank/DDBJ whole genome shotgun (WGS) entry which is preliminary data.</text>
</comment>
<evidence type="ECO:0000313" key="3">
    <source>
        <dbReference type="EMBL" id="GAB47278.1"/>
    </source>
</evidence>
<accession>H5UNH0</accession>
<proteinExistence type="inferred from homology"/>
<evidence type="ECO:0000259" key="2">
    <source>
        <dbReference type="Pfam" id="PF03313"/>
    </source>
</evidence>
<dbReference type="PANTHER" id="PTHR30501">
    <property type="entry name" value="UPF0597 PROTEIN YHAM"/>
    <property type="match status" value="1"/>
</dbReference>
<sequence length="430" mass="44042">MNNERRAQLLAALNAGVRPATGCTEPVALALAAAEAARRLGEPVRRIEARLSANVLKNGMGVAVPGTGRRGLAIAAAAGALGGDPDAGLGVLADLDAGAAARAREMVDARDVRVGLAEEPYILWAEARVFGDEHSARVCIVGGHTDVVVIERDGVALLERPLPPPDTIDPHVELLTSSSLAEVVETALTADLAELSVADEADRLNMALVEAGRSGEYGLALGRNLLVAVDKGLASDDLANRMVALTAAASDARMGGAPLPAMTNAGSGNQGITVTVPVCVVADHVHATPEQRTRAIAMSHLAALYLHAHLPVLSGLCATTTAGMGAAVGMSWLLDGNLETADAAIRLMAADVMGMLCDGAGTGCANKVSSSVGSAYRAVVSAMAGSRMPYDEGIAGRDADETARFIGRLVRDGMTGTDREVLAIMRSKNA</sequence>
<dbReference type="InterPro" id="IPR021144">
    <property type="entry name" value="UPF0597"/>
</dbReference>
<dbReference type="EMBL" id="BAFE01000007">
    <property type="protein sequence ID" value="GAB47278.1"/>
    <property type="molecule type" value="Genomic_DNA"/>
</dbReference>
<name>H5UNH0_9MICO</name>